<dbReference type="InterPro" id="IPR036412">
    <property type="entry name" value="HAD-like_sf"/>
</dbReference>
<dbReference type="AlphaFoldDB" id="A0AAU8JQH2"/>
<dbReference type="GO" id="GO:0050308">
    <property type="term" value="F:sugar-phosphatase activity"/>
    <property type="evidence" value="ECO:0007669"/>
    <property type="project" value="TreeGrafter"/>
</dbReference>
<dbReference type="Gene3D" id="1.10.150.240">
    <property type="entry name" value="Putative phosphatase, domain 2"/>
    <property type="match status" value="1"/>
</dbReference>
<proteinExistence type="predicted"/>
<dbReference type="InterPro" id="IPR051806">
    <property type="entry name" value="HAD-like_SPP"/>
</dbReference>
<organism evidence="1">
    <name type="scientific">Kitasatospora camelliae</name>
    <dbReference type="NCBI Taxonomy" id="3156397"/>
    <lineage>
        <taxon>Bacteria</taxon>
        <taxon>Bacillati</taxon>
        <taxon>Actinomycetota</taxon>
        <taxon>Actinomycetes</taxon>
        <taxon>Kitasatosporales</taxon>
        <taxon>Streptomycetaceae</taxon>
        <taxon>Kitasatospora</taxon>
    </lineage>
</organism>
<dbReference type="PANTHER" id="PTHR43481:SF4">
    <property type="entry name" value="GLYCEROL-1-PHOSPHATE PHOSPHOHYDROLASE 1-RELATED"/>
    <property type="match status" value="1"/>
</dbReference>
<gene>
    <name evidence="1" type="ORF">ABWK59_00660</name>
</gene>
<dbReference type="InterPro" id="IPR023214">
    <property type="entry name" value="HAD_sf"/>
</dbReference>
<dbReference type="InterPro" id="IPR023198">
    <property type="entry name" value="PGP-like_dom2"/>
</dbReference>
<reference evidence="1" key="1">
    <citation type="submission" date="2024-06" db="EMBL/GenBank/DDBJ databases">
        <title>The genome sequences of Kitasatospora sp. strain HUAS MG31.</title>
        <authorList>
            <person name="Mo P."/>
        </authorList>
    </citation>
    <scope>NUCLEOTIDE SEQUENCE</scope>
    <source>
        <strain evidence="1">HUAS MG31</strain>
    </source>
</reference>
<evidence type="ECO:0000313" key="1">
    <source>
        <dbReference type="EMBL" id="XCM77564.1"/>
    </source>
</evidence>
<keyword evidence="1" id="KW-0378">Hydrolase</keyword>
<name>A0AAU8JQH2_9ACTN</name>
<dbReference type="SUPFAM" id="SSF56784">
    <property type="entry name" value="HAD-like"/>
    <property type="match status" value="1"/>
</dbReference>
<dbReference type="Pfam" id="PF00702">
    <property type="entry name" value="Hydrolase"/>
    <property type="match status" value="1"/>
</dbReference>
<dbReference type="PANTHER" id="PTHR43481">
    <property type="entry name" value="FRUCTOSE-1-PHOSPHATE PHOSPHATASE"/>
    <property type="match status" value="1"/>
</dbReference>
<dbReference type="KEGG" id="kcm:ABWK59_00660"/>
<sequence length="247" mass="26114">MRLDPRTVDAVVLDTDGVLTNSRALRSAAWQETLDAYLAQYAHVTGHPRPRRAVSASRVGGLTGLLEQDTAAALLQAQGRLANLAEQHLGPAGEDLLDLLVRYADHRFLELLQSEGVRARSGAARLLFDLRAAGIRTAALSTSRHGEQLLRSAGLVGLVEDRVDAADAEHYQLAGPPEPAMYRLALKRLHCVPGRAALLTDTAAGLAAGARAGFGRLVAVASDDAPWEGPEPVVPGLDAVVVPPAVR</sequence>
<accession>A0AAU8JQH2</accession>
<dbReference type="EMBL" id="CP159872">
    <property type="protein sequence ID" value="XCM77564.1"/>
    <property type="molecule type" value="Genomic_DNA"/>
</dbReference>
<protein>
    <submittedName>
        <fullName evidence="1">HAD family hydrolase</fullName>
    </submittedName>
</protein>
<dbReference type="Gene3D" id="3.40.50.1000">
    <property type="entry name" value="HAD superfamily/HAD-like"/>
    <property type="match status" value="1"/>
</dbReference>
<dbReference type="RefSeq" id="WP_354637200.1">
    <property type="nucleotide sequence ID" value="NZ_CP159872.1"/>
</dbReference>